<keyword evidence="3" id="KW-0067">ATP-binding</keyword>
<organism evidence="5 6">
    <name type="scientific">Ammonicoccus fulvus</name>
    <dbReference type="NCBI Taxonomy" id="3138240"/>
    <lineage>
        <taxon>Bacteria</taxon>
        <taxon>Bacillati</taxon>
        <taxon>Actinomycetota</taxon>
        <taxon>Actinomycetes</taxon>
        <taxon>Propionibacteriales</taxon>
        <taxon>Propionibacteriaceae</taxon>
        <taxon>Ammonicoccus</taxon>
    </lineage>
</organism>
<keyword evidence="6" id="KW-1185">Reference proteome</keyword>
<accession>A0ABZ3FQ45</accession>
<sequence length="773" mass="84470">MITSALPYLGTVLGSRAGNVIVAIGSGPYCDERGKYKHKSWSEHAFAWPAEADRLATAIAQHAAAGDDVYACPYLMHGSKRSQGAAVARPIVHADIDGPADIDKVRALGGFAVGSGTSGHGHVYVPLDRSVPFNVHRELCRALGAHLGYADAKISDNDLLRPPGTFNHKPVPLGGEPAAVEWLLAPSGALRTPEDLADALGITLPSELAQDVPRVSTAPVVTTAVDIDGLPDWLLSSISLITDDRSHDQFRIVGACMDVGMSLEETRWIIAQRPDLAERLAGRTDDDVLRCWEKAARERAGRIPGDETPTVAETATVAAPKPALRAEGPHGGQTRFALRLAEAAKDRLIHVHGIGWHWWDGSRWREDQHGRAKRSVVNVLRAALLESFRSKGEFAEQLAKDVHKCESDNAIKGVLGIAAALDVFAVTVADLDPDPYLLNVANGTLDLRTMELRAHDPADRITKITRAAYAPDARGPVWEAFLARVLPDAEVRGFLQRYAGIGLCGRVLEHLLAIGTGTGRNGKGVFYESFGHALGDYAISGAPDLFMASEGRHPTEEFDLRGARWVVVSENDKNRRLAEAKVKRLVGGDKIRARRMRQDFVEFDPTHTAMLVTNHLPKVSEDDPALWARLRVIPFDVVIPPDEQDKHLGEKLQLEADAILSWAVAGWQDYQQRGMADPEAVRVATTNYHADADAIGRFITDECLTGIAHWVEFADLWERWCIWRRDEGAAEVSKTAFGVALESRGFTNDKFRGRRIRRGIGLLSTAEEGAEDD</sequence>
<dbReference type="PROSITE" id="PS51206">
    <property type="entry name" value="SF3_HELICASE_1"/>
    <property type="match status" value="1"/>
</dbReference>
<dbReference type="PANTHER" id="PTHR35372:SF2">
    <property type="entry name" value="SF3 HELICASE DOMAIN-CONTAINING PROTEIN"/>
    <property type="match status" value="1"/>
</dbReference>
<reference evidence="5 6" key="1">
    <citation type="submission" date="2024-04" db="EMBL/GenBank/DDBJ databases">
        <title>Isolation of an actinomycete strain from pig manure.</title>
        <authorList>
            <person name="Gong T."/>
            <person name="Yu Z."/>
            <person name="An M."/>
            <person name="Wei C."/>
            <person name="Yang W."/>
            <person name="Liu L."/>
        </authorList>
    </citation>
    <scope>NUCLEOTIDE SEQUENCE [LARGE SCALE GENOMIC DNA]</scope>
    <source>
        <strain evidence="5 6">ZF39</strain>
    </source>
</reference>
<gene>
    <name evidence="5" type="ORF">AADG42_08305</name>
</gene>
<evidence type="ECO:0000256" key="2">
    <source>
        <dbReference type="ARBA" id="ARBA00022801"/>
    </source>
</evidence>
<dbReference type="SMART" id="SM00885">
    <property type="entry name" value="D5_N"/>
    <property type="match status" value="1"/>
</dbReference>
<dbReference type="NCBIfam" id="TIGR01613">
    <property type="entry name" value="primase_Cterm"/>
    <property type="match status" value="1"/>
</dbReference>
<keyword evidence="1" id="KW-0547">Nucleotide-binding</keyword>
<protein>
    <submittedName>
        <fullName evidence="5">Phage/plasmid primase, P4 family</fullName>
    </submittedName>
</protein>
<evidence type="ECO:0000313" key="5">
    <source>
        <dbReference type="EMBL" id="XAN07295.1"/>
    </source>
</evidence>
<dbReference type="SUPFAM" id="SSF52540">
    <property type="entry name" value="P-loop containing nucleoside triphosphate hydrolases"/>
    <property type="match status" value="1"/>
</dbReference>
<dbReference type="InterPro" id="IPR027417">
    <property type="entry name" value="P-loop_NTPase"/>
</dbReference>
<evidence type="ECO:0000259" key="4">
    <source>
        <dbReference type="PROSITE" id="PS51206"/>
    </source>
</evidence>
<proteinExistence type="predicted"/>
<dbReference type="InterPro" id="IPR045455">
    <property type="entry name" value="NrS-1_pol-like_helicase"/>
</dbReference>
<dbReference type="PANTHER" id="PTHR35372">
    <property type="entry name" value="ATP BINDING PROTEIN-RELATED"/>
    <property type="match status" value="1"/>
</dbReference>
<dbReference type="InterPro" id="IPR014015">
    <property type="entry name" value="Helicase_SF3_DNA-vir"/>
</dbReference>
<dbReference type="InterPro" id="IPR051620">
    <property type="entry name" value="ORF904-like_C"/>
</dbReference>
<dbReference type="Pfam" id="PF19263">
    <property type="entry name" value="DUF5906"/>
    <property type="match status" value="1"/>
</dbReference>
<dbReference type="Gene3D" id="3.40.50.300">
    <property type="entry name" value="P-loop containing nucleotide triphosphate hydrolases"/>
    <property type="match status" value="1"/>
</dbReference>
<feature type="domain" description="SF3 helicase" evidence="4">
    <location>
        <begin position="490"/>
        <end position="648"/>
    </location>
</feature>
<dbReference type="EMBL" id="CP154795">
    <property type="protein sequence ID" value="XAN07295.1"/>
    <property type="molecule type" value="Genomic_DNA"/>
</dbReference>
<dbReference type="Proteomes" id="UP001442841">
    <property type="component" value="Chromosome"/>
</dbReference>
<dbReference type="Pfam" id="PF08706">
    <property type="entry name" value="D5_N"/>
    <property type="match status" value="1"/>
</dbReference>
<keyword evidence="2" id="KW-0378">Hydrolase</keyword>
<evidence type="ECO:0000256" key="3">
    <source>
        <dbReference type="ARBA" id="ARBA00022840"/>
    </source>
</evidence>
<evidence type="ECO:0000313" key="6">
    <source>
        <dbReference type="Proteomes" id="UP001442841"/>
    </source>
</evidence>
<name>A0ABZ3FQ45_9ACTN</name>
<dbReference type="RefSeq" id="WP_425308748.1">
    <property type="nucleotide sequence ID" value="NZ_CP154795.1"/>
</dbReference>
<dbReference type="InterPro" id="IPR006500">
    <property type="entry name" value="Helicase_put_C_phage/plasmid"/>
</dbReference>
<dbReference type="InterPro" id="IPR014818">
    <property type="entry name" value="Phage/plasmid_primase_P4_C"/>
</dbReference>
<evidence type="ECO:0000256" key="1">
    <source>
        <dbReference type="ARBA" id="ARBA00022741"/>
    </source>
</evidence>